<dbReference type="EMBL" id="JAEVHI010000004">
    <property type="protein sequence ID" value="KAG5293432.1"/>
    <property type="molecule type" value="Genomic_DNA"/>
</dbReference>
<dbReference type="Proteomes" id="UP000670092">
    <property type="component" value="Unassembled WGS sequence"/>
</dbReference>
<reference evidence="1 2" key="1">
    <citation type="submission" date="2021-01" db="EMBL/GenBank/DDBJ databases">
        <title>Chromosome-level genome assembly of a human fungal pathogen reveals clustering of transcriptionally co-regulated genes.</title>
        <authorList>
            <person name="Voorhies M."/>
            <person name="Cohen S."/>
            <person name="Shea T.P."/>
            <person name="Petrus S."/>
            <person name="Munoz J.F."/>
            <person name="Poplawski S."/>
            <person name="Goldman W.E."/>
            <person name="Michael T."/>
            <person name="Cuomo C.A."/>
            <person name="Sil A."/>
            <person name="Beyhan S."/>
        </authorList>
    </citation>
    <scope>NUCLEOTIDE SEQUENCE [LARGE SCALE GENOMIC DNA]</scope>
    <source>
        <strain evidence="1 2">G184AR</strain>
    </source>
</reference>
<dbReference type="VEuPathDB" id="FungiDB:I7I52_04737"/>
<gene>
    <name evidence="1" type="ORF">I7I52_04737</name>
</gene>
<sequence>MSEMIQRANRGVNQRDDIVGIDEDVGAIVVTFKLSNWASMKARKENKSRKGNLTYAFFPGWQCRARNVRAWWLLCPNFAIEALGAIQRSSIPHLKLKGRRHHPRISNCHAPVPVNGSNVAGISSIAQLDSQKPQRSSFAAWTASIPLCTHRHFPFSWTLP</sequence>
<name>A0A8H8CXK1_AJECA</name>
<organism evidence="1 2">
    <name type="scientific">Ajellomyces capsulatus</name>
    <name type="common">Darling's disease fungus</name>
    <name type="synonym">Histoplasma capsulatum</name>
    <dbReference type="NCBI Taxonomy" id="5037"/>
    <lineage>
        <taxon>Eukaryota</taxon>
        <taxon>Fungi</taxon>
        <taxon>Dikarya</taxon>
        <taxon>Ascomycota</taxon>
        <taxon>Pezizomycotina</taxon>
        <taxon>Eurotiomycetes</taxon>
        <taxon>Eurotiomycetidae</taxon>
        <taxon>Onygenales</taxon>
        <taxon>Ajellomycetaceae</taxon>
        <taxon>Histoplasma</taxon>
    </lineage>
</organism>
<protein>
    <submittedName>
        <fullName evidence="1">Uncharacterized protein</fullName>
    </submittedName>
</protein>
<evidence type="ECO:0000313" key="1">
    <source>
        <dbReference type="EMBL" id="KAG5293432.1"/>
    </source>
</evidence>
<dbReference type="OrthoDB" id="10636921at2759"/>
<proteinExistence type="predicted"/>
<comment type="caution">
    <text evidence="1">The sequence shown here is derived from an EMBL/GenBank/DDBJ whole genome shotgun (WGS) entry which is preliminary data.</text>
</comment>
<dbReference type="AlphaFoldDB" id="A0A8H8CXK1"/>
<accession>A0A8H8CXK1</accession>
<evidence type="ECO:0000313" key="2">
    <source>
        <dbReference type="Proteomes" id="UP000670092"/>
    </source>
</evidence>